<dbReference type="InterPro" id="IPR003594">
    <property type="entry name" value="HATPase_dom"/>
</dbReference>
<dbReference type="PANTHER" id="PTHR43547:SF2">
    <property type="entry name" value="HYBRID SIGNAL TRANSDUCTION HISTIDINE KINASE C"/>
    <property type="match status" value="1"/>
</dbReference>
<dbReference type="EMBL" id="JACAGK010000001">
    <property type="protein sequence ID" value="MDM1046707.1"/>
    <property type="molecule type" value="Genomic_DNA"/>
</dbReference>
<feature type="domain" description="Histidine kinase" evidence="4">
    <location>
        <begin position="136"/>
        <end position="355"/>
    </location>
</feature>
<evidence type="ECO:0000256" key="1">
    <source>
        <dbReference type="ARBA" id="ARBA00000085"/>
    </source>
</evidence>
<evidence type="ECO:0000256" key="3">
    <source>
        <dbReference type="ARBA" id="ARBA00022553"/>
    </source>
</evidence>
<dbReference type="SUPFAM" id="SSF55785">
    <property type="entry name" value="PYP-like sensor domain (PAS domain)"/>
    <property type="match status" value="1"/>
</dbReference>
<dbReference type="InterPro" id="IPR004358">
    <property type="entry name" value="Sig_transdc_His_kin-like_C"/>
</dbReference>
<dbReference type="Proteomes" id="UP001170954">
    <property type="component" value="Unassembled WGS sequence"/>
</dbReference>
<keyword evidence="6" id="KW-1185">Reference proteome</keyword>
<accession>A0ABT7NHP0</accession>
<keyword evidence="5" id="KW-0418">Kinase</keyword>
<dbReference type="GO" id="GO:0016301">
    <property type="term" value="F:kinase activity"/>
    <property type="evidence" value="ECO:0007669"/>
    <property type="project" value="UniProtKB-KW"/>
</dbReference>
<dbReference type="Gene3D" id="3.30.565.10">
    <property type="entry name" value="Histidine kinase-like ATPase, C-terminal domain"/>
    <property type="match status" value="1"/>
</dbReference>
<gene>
    <name evidence="5" type="ORF">HX018_00380</name>
</gene>
<dbReference type="Gene3D" id="3.30.450.20">
    <property type="entry name" value="PAS domain"/>
    <property type="match status" value="1"/>
</dbReference>
<comment type="catalytic activity">
    <reaction evidence="1">
        <text>ATP + protein L-histidine = ADP + protein N-phospho-L-histidine.</text>
        <dbReference type="EC" id="2.7.13.3"/>
    </reaction>
</comment>
<dbReference type="InterPro" id="IPR005467">
    <property type="entry name" value="His_kinase_dom"/>
</dbReference>
<dbReference type="EC" id="2.7.13.3" evidence="2"/>
<dbReference type="SUPFAM" id="SSF55874">
    <property type="entry name" value="ATPase domain of HSP90 chaperone/DNA topoisomerase II/histidine kinase"/>
    <property type="match status" value="1"/>
</dbReference>
<sequence length="358" mass="40119">MKNQAFNPIAPLTGNDSYMIFSFDRVTLRFGYMNPLFQQFFGYSPSQSGFGAFVNELHEEDRALLESLLRFGDDKSIEGLVLRRIKFGQISYLKCNFYPIPDTSQVFALAQDISDILEANNVVLKHNAQKNAILTILSHDVVGALSTASTLIDFAYGKASSQEMPKVQEILSVVQQICKSNIQMIRSFLQKEFLTSLSVPVVSVRNDILDSLRKLVEQYKVMKTQLGVDVIFYSNQDQIFLQVDREKLIQVVNNLISNALKFTPKGGSISVSAVETDRAVELKIQDTGVGIPDHMKHDIFSKFSAARREGLHGEKPNGIGLWVIKTMVEWLGAEISFQSKEGCGTTFVVSFLKEGRPR</sequence>
<dbReference type="InterPro" id="IPR035965">
    <property type="entry name" value="PAS-like_dom_sf"/>
</dbReference>
<comment type="caution">
    <text evidence="5">The sequence shown here is derived from an EMBL/GenBank/DDBJ whole genome shotgun (WGS) entry which is preliminary data.</text>
</comment>
<reference evidence="5" key="1">
    <citation type="submission" date="2020-06" db="EMBL/GenBank/DDBJ databases">
        <authorList>
            <person name="Dong N."/>
        </authorList>
    </citation>
    <scope>NUCLEOTIDE SEQUENCE</scope>
    <source>
        <strain evidence="5">R1692</strain>
    </source>
</reference>
<proteinExistence type="predicted"/>
<protein>
    <recommendedName>
        <fullName evidence="2">histidine kinase</fullName>
        <ecNumber evidence="2">2.7.13.3</ecNumber>
    </recommendedName>
</protein>
<reference evidence="5" key="2">
    <citation type="journal article" date="2022" name="Sci. Total Environ.">
        <title>Prevalence, transmission, and molecular epidemiology of tet(X)-positive bacteria among humans, animals, and environmental niches in China: An epidemiological, and genomic-based study.</title>
        <authorList>
            <person name="Dong N."/>
            <person name="Zeng Y."/>
            <person name="Cai C."/>
            <person name="Sun C."/>
            <person name="Lu J."/>
            <person name="Liu C."/>
            <person name="Zhou H."/>
            <person name="Sun Q."/>
            <person name="Shu L."/>
            <person name="Wang H."/>
            <person name="Wang Y."/>
            <person name="Wang S."/>
            <person name="Wu C."/>
            <person name="Chan E.W."/>
            <person name="Chen G."/>
            <person name="Shen Z."/>
            <person name="Chen S."/>
            <person name="Zhang R."/>
        </authorList>
    </citation>
    <scope>NUCLEOTIDE SEQUENCE</scope>
    <source>
        <strain evidence="5">R1692</strain>
    </source>
</reference>
<evidence type="ECO:0000259" key="4">
    <source>
        <dbReference type="PROSITE" id="PS50109"/>
    </source>
</evidence>
<keyword evidence="3" id="KW-0597">Phosphoprotein</keyword>
<dbReference type="PROSITE" id="PS50109">
    <property type="entry name" value="HIS_KIN"/>
    <property type="match status" value="1"/>
</dbReference>
<evidence type="ECO:0000313" key="5">
    <source>
        <dbReference type="EMBL" id="MDM1046707.1"/>
    </source>
</evidence>
<dbReference type="Pfam" id="PF02518">
    <property type="entry name" value="HATPase_c"/>
    <property type="match status" value="1"/>
</dbReference>
<dbReference type="PANTHER" id="PTHR43547">
    <property type="entry name" value="TWO-COMPONENT HISTIDINE KINASE"/>
    <property type="match status" value="1"/>
</dbReference>
<name>A0ABT7NHP0_9SPHI</name>
<organism evidence="5 6">
    <name type="scientific">Sphingobacterium hotanense</name>
    <dbReference type="NCBI Taxonomy" id="649196"/>
    <lineage>
        <taxon>Bacteria</taxon>
        <taxon>Pseudomonadati</taxon>
        <taxon>Bacteroidota</taxon>
        <taxon>Sphingobacteriia</taxon>
        <taxon>Sphingobacteriales</taxon>
        <taxon>Sphingobacteriaceae</taxon>
        <taxon>Sphingobacterium</taxon>
    </lineage>
</organism>
<dbReference type="SMART" id="SM00387">
    <property type="entry name" value="HATPase_c"/>
    <property type="match status" value="1"/>
</dbReference>
<evidence type="ECO:0000313" key="6">
    <source>
        <dbReference type="Proteomes" id="UP001170954"/>
    </source>
</evidence>
<dbReference type="RefSeq" id="WP_286650068.1">
    <property type="nucleotide sequence ID" value="NZ_JACAGK010000001.1"/>
</dbReference>
<keyword evidence="5" id="KW-0808">Transferase</keyword>
<evidence type="ECO:0000256" key="2">
    <source>
        <dbReference type="ARBA" id="ARBA00012438"/>
    </source>
</evidence>
<dbReference type="InterPro" id="IPR036890">
    <property type="entry name" value="HATPase_C_sf"/>
</dbReference>
<dbReference type="CDD" id="cd00075">
    <property type="entry name" value="HATPase"/>
    <property type="match status" value="1"/>
</dbReference>
<dbReference type="PRINTS" id="PR00344">
    <property type="entry name" value="BCTRLSENSOR"/>
</dbReference>